<reference evidence="2 3" key="1">
    <citation type="journal article" date="2012" name="BMC Genomics">
        <title>Comparative genomic analysis of human infective Trypanosoma cruzi lineages with the bat-restricted subspecies T. cruzi marinkellei.</title>
        <authorList>
            <person name="Franzen O."/>
            <person name="Talavera-Lopez C."/>
            <person name="Ochaya S."/>
            <person name="Butler C.E."/>
            <person name="Messenger L.A."/>
            <person name="Lewis M.D."/>
            <person name="Llewellyn M.S."/>
            <person name="Marinkelle C.J."/>
            <person name="Tyler K.M."/>
            <person name="Miles M.A."/>
            <person name="Andersson B."/>
        </authorList>
    </citation>
    <scope>NUCLEOTIDE SEQUENCE [LARGE SCALE GENOMIC DNA]</scope>
    <source>
        <strain evidence="2 3">B7</strain>
    </source>
</reference>
<evidence type="ECO:0000313" key="3">
    <source>
        <dbReference type="Proteomes" id="UP000007350"/>
    </source>
</evidence>
<comment type="caution">
    <text evidence="2">The sequence shown here is derived from an EMBL/GenBank/DDBJ whole genome shotgun (WGS) entry which is preliminary data.</text>
</comment>
<keyword evidence="3" id="KW-1185">Reference proteome</keyword>
<name>K2MP10_TRYCR</name>
<proteinExistence type="predicted"/>
<protein>
    <submittedName>
        <fullName evidence="2">Uncharacterized protein</fullName>
    </submittedName>
</protein>
<sequence length="201" mass="22464">MDSHVRTLLLMKISKALLEKSLTVKTLSNTRNGFRKKRKDKKTSAHAPPSPTPPAKTKRKQHTYGPARAPDAQEGRELTKRARAAAYGAAAAFRRKSGGAWGKRGAGGGAARARGLVDPDFSWGLRSRVFLLSRKRRSSRDRLLSELTCCTSFCSLDQSVFRSVRIHFACSPQKLLLRRGYLVRKEEIPVCMWDVCSFSML</sequence>
<dbReference type="EMBL" id="AHKC01018315">
    <property type="protein sequence ID" value="EKF27389.1"/>
    <property type="molecule type" value="Genomic_DNA"/>
</dbReference>
<evidence type="ECO:0000313" key="2">
    <source>
        <dbReference type="EMBL" id="EKF27389.1"/>
    </source>
</evidence>
<feature type="compositionally biased region" description="Basic and acidic residues" evidence="1">
    <location>
        <begin position="71"/>
        <end position="80"/>
    </location>
</feature>
<dbReference type="AlphaFoldDB" id="K2MP10"/>
<gene>
    <name evidence="2" type="ORF">MOQ_008885</name>
</gene>
<accession>K2MP10</accession>
<dbReference type="Proteomes" id="UP000007350">
    <property type="component" value="Unassembled WGS sequence"/>
</dbReference>
<evidence type="ECO:0000256" key="1">
    <source>
        <dbReference type="SAM" id="MobiDB-lite"/>
    </source>
</evidence>
<organism evidence="2 3">
    <name type="scientific">Trypanosoma cruzi marinkellei</name>
    <dbReference type="NCBI Taxonomy" id="85056"/>
    <lineage>
        <taxon>Eukaryota</taxon>
        <taxon>Discoba</taxon>
        <taxon>Euglenozoa</taxon>
        <taxon>Kinetoplastea</taxon>
        <taxon>Metakinetoplastina</taxon>
        <taxon>Trypanosomatida</taxon>
        <taxon>Trypanosomatidae</taxon>
        <taxon>Trypanosoma</taxon>
        <taxon>Schizotrypanum</taxon>
    </lineage>
</organism>
<feature type="region of interest" description="Disordered" evidence="1">
    <location>
        <begin position="29"/>
        <end position="80"/>
    </location>
</feature>